<dbReference type="RefSeq" id="XP_024734541.1">
    <property type="nucleotide sequence ID" value="XM_024883417.1"/>
</dbReference>
<dbReference type="Proteomes" id="UP000235371">
    <property type="component" value="Unassembled WGS sequence"/>
</dbReference>
<accession>A0A2J6T3Q4</accession>
<dbReference type="AlphaFoldDB" id="A0A2J6T3Q4"/>
<evidence type="ECO:0000256" key="1">
    <source>
        <dbReference type="SAM" id="MobiDB-lite"/>
    </source>
</evidence>
<name>A0A2J6T3Q4_9HELO</name>
<dbReference type="EMBL" id="KZ613846">
    <property type="protein sequence ID" value="PMD57637.1"/>
    <property type="molecule type" value="Genomic_DNA"/>
</dbReference>
<proteinExistence type="predicted"/>
<protein>
    <submittedName>
        <fullName evidence="2">Uncharacterized protein</fullName>
    </submittedName>
</protein>
<gene>
    <name evidence="2" type="ORF">K444DRAFT_631810</name>
</gene>
<sequence>MDRILEELEEVHNYESSSVTGYMEGESPQAESSSAHTRNEEEQSAQSYSYPTRSTSTESPQNMFQDSVGKQPNLYDYVLFVTRRRPKKSPNHLLSPEPSSPAEIAEREHILSVRNSRNYYESASNARNKVFEPLDFKGRNDAAWLRPLCGGSGHFALPHCVSGQWLNSDERMFKRASAEIKSCAENFIEAMRGKRIKELKYHCRDR</sequence>
<evidence type="ECO:0000313" key="3">
    <source>
        <dbReference type="Proteomes" id="UP000235371"/>
    </source>
</evidence>
<reference evidence="2 3" key="1">
    <citation type="submission" date="2016-04" db="EMBL/GenBank/DDBJ databases">
        <title>A degradative enzymes factory behind the ericoid mycorrhizal symbiosis.</title>
        <authorList>
            <consortium name="DOE Joint Genome Institute"/>
            <person name="Martino E."/>
            <person name="Morin E."/>
            <person name="Grelet G."/>
            <person name="Kuo A."/>
            <person name="Kohler A."/>
            <person name="Daghino S."/>
            <person name="Barry K."/>
            <person name="Choi C."/>
            <person name="Cichocki N."/>
            <person name="Clum A."/>
            <person name="Copeland A."/>
            <person name="Hainaut M."/>
            <person name="Haridas S."/>
            <person name="Labutti K."/>
            <person name="Lindquist E."/>
            <person name="Lipzen A."/>
            <person name="Khouja H.-R."/>
            <person name="Murat C."/>
            <person name="Ohm R."/>
            <person name="Olson A."/>
            <person name="Spatafora J."/>
            <person name="Veneault-Fourrey C."/>
            <person name="Henrissat B."/>
            <person name="Grigoriev I."/>
            <person name="Martin F."/>
            <person name="Perotto S."/>
        </authorList>
    </citation>
    <scope>NUCLEOTIDE SEQUENCE [LARGE SCALE GENOMIC DNA]</scope>
    <source>
        <strain evidence="2 3">E</strain>
    </source>
</reference>
<feature type="compositionally biased region" description="Basic and acidic residues" evidence="1">
    <location>
        <begin position="1"/>
        <end position="13"/>
    </location>
</feature>
<feature type="compositionally biased region" description="Polar residues" evidence="1">
    <location>
        <begin position="44"/>
        <end position="68"/>
    </location>
</feature>
<dbReference type="InParanoid" id="A0A2J6T3Q4"/>
<feature type="region of interest" description="Disordered" evidence="1">
    <location>
        <begin position="1"/>
        <end position="68"/>
    </location>
</feature>
<keyword evidence="3" id="KW-1185">Reference proteome</keyword>
<organism evidence="2 3">
    <name type="scientific">Hyaloscypha bicolor E</name>
    <dbReference type="NCBI Taxonomy" id="1095630"/>
    <lineage>
        <taxon>Eukaryota</taxon>
        <taxon>Fungi</taxon>
        <taxon>Dikarya</taxon>
        <taxon>Ascomycota</taxon>
        <taxon>Pezizomycotina</taxon>
        <taxon>Leotiomycetes</taxon>
        <taxon>Helotiales</taxon>
        <taxon>Hyaloscyphaceae</taxon>
        <taxon>Hyaloscypha</taxon>
        <taxon>Hyaloscypha bicolor</taxon>
    </lineage>
</organism>
<dbReference type="GeneID" id="36591494"/>
<evidence type="ECO:0000313" key="2">
    <source>
        <dbReference type="EMBL" id="PMD57637.1"/>
    </source>
</evidence>